<dbReference type="InterPro" id="IPR006361">
    <property type="entry name" value="Uroporphyrinogen_deCO2ase_HemE"/>
</dbReference>
<feature type="binding site" evidence="7">
    <location>
        <position position="326"/>
    </location>
    <ligand>
        <name>substrate</name>
    </ligand>
</feature>
<dbReference type="GO" id="GO:0004853">
    <property type="term" value="F:uroporphyrinogen decarboxylase activity"/>
    <property type="evidence" value="ECO:0007669"/>
    <property type="project" value="UniProtKB-UniRule"/>
</dbReference>
<dbReference type="CDD" id="cd00717">
    <property type="entry name" value="URO-D"/>
    <property type="match status" value="1"/>
</dbReference>
<comment type="subcellular location">
    <subcellularLocation>
        <location evidence="7">Cytoplasm</location>
    </subcellularLocation>
</comment>
<evidence type="ECO:0000313" key="12">
    <source>
        <dbReference type="EMBL" id="SDG24218.1"/>
    </source>
</evidence>
<evidence type="ECO:0000256" key="5">
    <source>
        <dbReference type="ARBA" id="ARBA00023239"/>
    </source>
</evidence>
<comment type="pathway">
    <text evidence="1 7 8">Porphyrin-containing compound metabolism; protoporphyrin-IX biosynthesis; coproporphyrinogen-III from 5-aminolevulinate: step 4/4.</text>
</comment>
<comment type="function">
    <text evidence="7">Catalyzes the decarboxylation of four acetate groups of uroporphyrinogen-III to yield coproporphyrinogen-III.</text>
</comment>
<proteinExistence type="inferred from homology"/>
<feature type="domain" description="Uroporphyrinogen decarboxylase (URO-D)" evidence="11">
    <location>
        <begin position="143"/>
        <end position="159"/>
    </location>
</feature>
<evidence type="ECO:0000259" key="11">
    <source>
        <dbReference type="PROSITE" id="PS00907"/>
    </source>
</evidence>
<feature type="binding site" evidence="7">
    <location>
        <position position="78"/>
    </location>
    <ligand>
        <name>substrate</name>
    </ligand>
</feature>
<evidence type="ECO:0000256" key="8">
    <source>
        <dbReference type="RuleBase" id="RU000554"/>
    </source>
</evidence>
<feature type="domain" description="Uroporphyrinogen decarboxylase (URO-D)" evidence="10">
    <location>
        <begin position="23"/>
        <end position="32"/>
    </location>
</feature>
<keyword evidence="7" id="KW-0963">Cytoplasm</keyword>
<dbReference type="EC" id="4.1.1.37" evidence="3 7"/>
<protein>
    <recommendedName>
        <fullName evidence="3 7">Uroporphyrinogen decarboxylase</fullName>
        <shortName evidence="7">UPD</shortName>
        <shortName evidence="7">URO-D</shortName>
        <ecNumber evidence="3 7">4.1.1.37</ecNumber>
    </recommendedName>
</protein>
<accession>A0A1G7SML0</accession>
<comment type="similarity">
    <text evidence="2 7 9">Belongs to the uroporphyrinogen decarboxylase family.</text>
</comment>
<evidence type="ECO:0000256" key="1">
    <source>
        <dbReference type="ARBA" id="ARBA00004804"/>
    </source>
</evidence>
<dbReference type="Gene3D" id="3.20.20.210">
    <property type="match status" value="1"/>
</dbReference>
<dbReference type="Proteomes" id="UP000199415">
    <property type="component" value="Unassembled WGS sequence"/>
</dbReference>
<dbReference type="PANTHER" id="PTHR21091:SF169">
    <property type="entry name" value="UROPORPHYRINOGEN DECARBOXYLASE"/>
    <property type="match status" value="1"/>
</dbReference>
<name>A0A1G7SML0_9PROT</name>
<evidence type="ECO:0000256" key="2">
    <source>
        <dbReference type="ARBA" id="ARBA00009935"/>
    </source>
</evidence>
<keyword evidence="13" id="KW-1185">Reference proteome</keyword>
<dbReference type="PANTHER" id="PTHR21091">
    <property type="entry name" value="METHYLTETRAHYDROFOLATE:HOMOCYSTEINE METHYLTRANSFERASE RELATED"/>
    <property type="match status" value="1"/>
</dbReference>
<dbReference type="HAMAP" id="MF_00218">
    <property type="entry name" value="URO_D"/>
    <property type="match status" value="1"/>
</dbReference>
<dbReference type="EMBL" id="FNCE01000007">
    <property type="protein sequence ID" value="SDG24218.1"/>
    <property type="molecule type" value="Genomic_DNA"/>
</dbReference>
<dbReference type="STRING" id="1082479.SAMN05216241_10769"/>
<comment type="catalytic activity">
    <reaction evidence="7 8">
        <text>uroporphyrinogen III + 4 H(+) = coproporphyrinogen III + 4 CO2</text>
        <dbReference type="Rhea" id="RHEA:19865"/>
        <dbReference type="ChEBI" id="CHEBI:15378"/>
        <dbReference type="ChEBI" id="CHEBI:16526"/>
        <dbReference type="ChEBI" id="CHEBI:57308"/>
        <dbReference type="ChEBI" id="CHEBI:57309"/>
        <dbReference type="EC" id="4.1.1.37"/>
    </reaction>
</comment>
<dbReference type="Pfam" id="PF01208">
    <property type="entry name" value="URO-D"/>
    <property type="match status" value="1"/>
</dbReference>
<feature type="binding site" evidence="7">
    <location>
        <position position="155"/>
    </location>
    <ligand>
        <name>substrate</name>
    </ligand>
</feature>
<dbReference type="NCBIfam" id="TIGR01464">
    <property type="entry name" value="hemE"/>
    <property type="match status" value="1"/>
</dbReference>
<evidence type="ECO:0000313" key="13">
    <source>
        <dbReference type="Proteomes" id="UP000199415"/>
    </source>
</evidence>
<evidence type="ECO:0000256" key="4">
    <source>
        <dbReference type="ARBA" id="ARBA00022793"/>
    </source>
</evidence>
<dbReference type="PROSITE" id="PS00906">
    <property type="entry name" value="UROD_1"/>
    <property type="match status" value="1"/>
</dbReference>
<feature type="site" description="Transition state stabilizer" evidence="7">
    <location>
        <position position="78"/>
    </location>
</feature>
<dbReference type="SUPFAM" id="SSF51726">
    <property type="entry name" value="UROD/MetE-like"/>
    <property type="match status" value="1"/>
</dbReference>
<dbReference type="GO" id="GO:0005829">
    <property type="term" value="C:cytosol"/>
    <property type="evidence" value="ECO:0007669"/>
    <property type="project" value="TreeGrafter"/>
</dbReference>
<keyword evidence="4 7" id="KW-0210">Decarboxylase</keyword>
<gene>
    <name evidence="7" type="primary">hemE</name>
    <name evidence="12" type="ORF">SAMN05216241_10769</name>
</gene>
<evidence type="ECO:0000259" key="10">
    <source>
        <dbReference type="PROSITE" id="PS00906"/>
    </source>
</evidence>
<dbReference type="InterPro" id="IPR000257">
    <property type="entry name" value="Uroporphyrinogen_deCOase"/>
</dbReference>
<reference evidence="12 13" key="1">
    <citation type="submission" date="2016-10" db="EMBL/GenBank/DDBJ databases">
        <authorList>
            <person name="de Groot N.N."/>
        </authorList>
    </citation>
    <scope>NUCLEOTIDE SEQUENCE [LARGE SCALE GENOMIC DNA]</scope>
    <source>
        <strain evidence="12 13">DSM 25584</strain>
    </source>
</reference>
<feature type="binding site" evidence="7">
    <location>
        <begin position="28"/>
        <end position="32"/>
    </location>
    <ligand>
        <name>substrate</name>
    </ligand>
</feature>
<dbReference type="AlphaFoldDB" id="A0A1G7SML0"/>
<dbReference type="GO" id="GO:0019353">
    <property type="term" value="P:protoporphyrinogen IX biosynthetic process from glutamate"/>
    <property type="evidence" value="ECO:0007669"/>
    <property type="project" value="TreeGrafter"/>
</dbReference>
<dbReference type="PROSITE" id="PS00907">
    <property type="entry name" value="UROD_2"/>
    <property type="match status" value="1"/>
</dbReference>
<evidence type="ECO:0000256" key="6">
    <source>
        <dbReference type="ARBA" id="ARBA00023244"/>
    </source>
</evidence>
<comment type="caution">
    <text evidence="7">Lacks conserved residue(s) required for the propagation of feature annotation.</text>
</comment>
<comment type="subunit">
    <text evidence="7">Homodimer.</text>
</comment>
<evidence type="ECO:0000256" key="7">
    <source>
        <dbReference type="HAMAP-Rule" id="MF_00218"/>
    </source>
</evidence>
<keyword evidence="6 7" id="KW-0627">Porphyrin biosynthesis</keyword>
<organism evidence="12 13">
    <name type="scientific">Limimonas halophila</name>
    <dbReference type="NCBI Taxonomy" id="1082479"/>
    <lineage>
        <taxon>Bacteria</taxon>
        <taxon>Pseudomonadati</taxon>
        <taxon>Pseudomonadota</taxon>
        <taxon>Alphaproteobacteria</taxon>
        <taxon>Rhodospirillales</taxon>
        <taxon>Rhodovibrionaceae</taxon>
        <taxon>Limimonas</taxon>
    </lineage>
</organism>
<evidence type="ECO:0000256" key="9">
    <source>
        <dbReference type="RuleBase" id="RU004169"/>
    </source>
</evidence>
<evidence type="ECO:0000256" key="3">
    <source>
        <dbReference type="ARBA" id="ARBA00012288"/>
    </source>
</evidence>
<feature type="binding site" evidence="7">
    <location>
        <position position="210"/>
    </location>
    <ligand>
        <name>substrate</name>
    </ligand>
</feature>
<dbReference type="UniPathway" id="UPA00251">
    <property type="reaction ID" value="UER00321"/>
</dbReference>
<dbReference type="InterPro" id="IPR038071">
    <property type="entry name" value="UROD/MetE-like_sf"/>
</dbReference>
<sequence>MAQHPTAKPLLAAYRFERQETPPIWFMRQAGRYLPEYRALRQRVGSFLELCLTPELASTVTLQPIERFQLDGAIIFADILLVPYGLGQALWFEEGVGPQLEPLKDPGEVATRLDGTRFHETLAPMYAALRETKAQLPAQTALIGFAGAPWTVASYMIEGRSSRDFALSKQWAYGDPAGFQRLIDRVVETTIDYLLAQIDAGAEAVQLFDSWAGALPVAEAERWSLEPLQRIVAGVKAQHPDVPVVVFPRGTGAFYARMARESGADAVSLDTGVPLDWARGEVQAHACAQGNLDPQHVVVGGESMRAAAREIVDGLAGGPFVFNLGHGIVPQTPPEHVADLVACVRSRGRQGDPT</sequence>
<keyword evidence="5 7" id="KW-0456">Lyase</keyword>